<evidence type="ECO:0000313" key="8">
    <source>
        <dbReference type="EMBL" id="AWW35503.1"/>
    </source>
</evidence>
<protein>
    <submittedName>
        <fullName evidence="8">MFS transporter</fullName>
    </submittedName>
</protein>
<evidence type="ECO:0000256" key="4">
    <source>
        <dbReference type="ARBA" id="ARBA00022692"/>
    </source>
</evidence>
<keyword evidence="4 7" id="KW-0812">Transmembrane</keyword>
<feature type="transmembrane region" description="Helical" evidence="7">
    <location>
        <begin position="50"/>
        <end position="69"/>
    </location>
</feature>
<feature type="transmembrane region" description="Helical" evidence="7">
    <location>
        <begin position="176"/>
        <end position="194"/>
    </location>
</feature>
<dbReference type="CDD" id="cd06173">
    <property type="entry name" value="MFS_MefA_like"/>
    <property type="match status" value="1"/>
</dbReference>
<dbReference type="GO" id="GO:0005886">
    <property type="term" value="C:plasma membrane"/>
    <property type="evidence" value="ECO:0007669"/>
    <property type="project" value="UniProtKB-SubCell"/>
</dbReference>
<evidence type="ECO:0000256" key="2">
    <source>
        <dbReference type="ARBA" id="ARBA00022448"/>
    </source>
</evidence>
<keyword evidence="2" id="KW-0813">Transport</keyword>
<evidence type="ECO:0000256" key="6">
    <source>
        <dbReference type="ARBA" id="ARBA00023136"/>
    </source>
</evidence>
<proteinExistence type="predicted"/>
<keyword evidence="6 7" id="KW-0472">Membrane</keyword>
<name>A0A2Z4ITC7_9ACTN</name>
<dbReference type="SUPFAM" id="SSF103473">
    <property type="entry name" value="MFS general substrate transporter"/>
    <property type="match status" value="1"/>
</dbReference>
<dbReference type="InterPro" id="IPR036259">
    <property type="entry name" value="MFS_trans_sf"/>
</dbReference>
<evidence type="ECO:0000256" key="1">
    <source>
        <dbReference type="ARBA" id="ARBA00004651"/>
    </source>
</evidence>
<dbReference type="Pfam" id="PF05977">
    <property type="entry name" value="MFS_3"/>
    <property type="match status" value="1"/>
</dbReference>
<dbReference type="PANTHER" id="PTHR23513:SF6">
    <property type="entry name" value="MAJOR FACILITATOR SUPERFAMILY ASSOCIATED DOMAIN-CONTAINING PROTEIN"/>
    <property type="match status" value="1"/>
</dbReference>
<feature type="transmembrane region" description="Helical" evidence="7">
    <location>
        <begin position="318"/>
        <end position="339"/>
    </location>
</feature>
<evidence type="ECO:0000313" key="9">
    <source>
        <dbReference type="Proteomes" id="UP000249616"/>
    </source>
</evidence>
<evidence type="ECO:0000256" key="5">
    <source>
        <dbReference type="ARBA" id="ARBA00022989"/>
    </source>
</evidence>
<comment type="subcellular location">
    <subcellularLocation>
        <location evidence="1">Cell membrane</location>
        <topology evidence="1">Multi-pass membrane protein</topology>
    </subcellularLocation>
</comment>
<sequence length="424" mass="44126">MRSPRQSAPHRLPRQFHAVWAAVTVSSIGDGMRAVTLPLLTAHLTDDARLVGLVAFAGQIPWLLVSLPSGVLADRFERRRLLCFVDTARAVIMTGLMLLAMLDGLSIPLLAGAAFLLGCGQTLFNGAWSGMVPSLVPPEGLTKANTYLQITVLFASPLLGTPLGAVLFGVTPALPLAVDALSFVCAAGLILLLTGGTQAGSQKSVPTRQSLRQDALQGLVWLWRHSQMRRLCAVSAVNNLVVVGLMSVLVLYAQQTLELESSGYAVLVAAFAVGGLIGVPLAPRLEKRIGAVRLLRLGILATGVLCASMGMARSVLAGVLVIAGYGAVSLVWGVTAVSLRQSQVPAELLGRVTMAFQMASVSAGALGALLAGLVYHSIGPQAPFFTGAALLCLAGALLYHAPTPHPASSNGHAHARPMSQTPPD</sequence>
<feature type="transmembrane region" description="Helical" evidence="7">
    <location>
        <begin position="384"/>
        <end position="401"/>
    </location>
</feature>
<keyword evidence="9" id="KW-1185">Reference proteome</keyword>
<dbReference type="InterPro" id="IPR010290">
    <property type="entry name" value="TM_effector"/>
</dbReference>
<keyword evidence="5 7" id="KW-1133">Transmembrane helix</keyword>
<gene>
    <name evidence="8" type="ORF">DN051_01470</name>
</gene>
<dbReference type="PANTHER" id="PTHR23513">
    <property type="entry name" value="INTEGRAL MEMBRANE EFFLUX PROTEIN-RELATED"/>
    <property type="match status" value="1"/>
</dbReference>
<feature type="transmembrane region" description="Helical" evidence="7">
    <location>
        <begin position="107"/>
        <end position="126"/>
    </location>
</feature>
<keyword evidence="3" id="KW-1003">Cell membrane</keyword>
<evidence type="ECO:0000256" key="7">
    <source>
        <dbReference type="SAM" id="Phobius"/>
    </source>
</evidence>
<dbReference type="EMBL" id="CP030073">
    <property type="protein sequence ID" value="AWW35503.1"/>
    <property type="molecule type" value="Genomic_DNA"/>
</dbReference>
<accession>A0A2Z4ITC7</accession>
<feature type="transmembrane region" description="Helical" evidence="7">
    <location>
        <begin position="147"/>
        <end position="170"/>
    </location>
</feature>
<dbReference type="Proteomes" id="UP000249616">
    <property type="component" value="Chromosome"/>
</dbReference>
<feature type="transmembrane region" description="Helical" evidence="7">
    <location>
        <begin position="359"/>
        <end position="378"/>
    </location>
</feature>
<dbReference type="KEGG" id="scad:DN051_01470"/>
<organism evidence="8 9">
    <name type="scientific">Streptomyces cadmiisoli</name>
    <dbReference type="NCBI Taxonomy" id="2184053"/>
    <lineage>
        <taxon>Bacteria</taxon>
        <taxon>Bacillati</taxon>
        <taxon>Actinomycetota</taxon>
        <taxon>Actinomycetes</taxon>
        <taxon>Kitasatosporales</taxon>
        <taxon>Streptomycetaceae</taxon>
        <taxon>Streptomyces</taxon>
        <taxon>Streptomyces aurantiacus group</taxon>
    </lineage>
</organism>
<dbReference type="AlphaFoldDB" id="A0A2Z4ITC7"/>
<evidence type="ECO:0000256" key="3">
    <source>
        <dbReference type="ARBA" id="ARBA00022475"/>
    </source>
</evidence>
<dbReference type="Gene3D" id="1.20.1250.20">
    <property type="entry name" value="MFS general substrate transporter like domains"/>
    <property type="match status" value="1"/>
</dbReference>
<feature type="transmembrane region" description="Helical" evidence="7">
    <location>
        <begin position="231"/>
        <end position="252"/>
    </location>
</feature>
<feature type="transmembrane region" description="Helical" evidence="7">
    <location>
        <begin position="81"/>
        <end position="101"/>
    </location>
</feature>
<feature type="transmembrane region" description="Helical" evidence="7">
    <location>
        <begin position="264"/>
        <end position="282"/>
    </location>
</feature>
<reference evidence="8 9" key="1">
    <citation type="journal article" date="2019" name="Int. J. Syst. Evol. Microbiol.">
        <title>Streptomyces cadmiisoli sp. nov., a novel actinomycete isolated from cadmium-contaminated soil.</title>
        <authorList>
            <person name="Li K."/>
            <person name="Tang X."/>
            <person name="Zhao J."/>
            <person name="Guo Y."/>
            <person name="Tang Y."/>
            <person name="Gao J."/>
        </authorList>
    </citation>
    <scope>NUCLEOTIDE SEQUENCE [LARGE SCALE GENOMIC DNA]</scope>
    <source>
        <strain evidence="8 9">ZFG47</strain>
    </source>
</reference>